<evidence type="ECO:0000259" key="3">
    <source>
        <dbReference type="PROSITE" id="PS50977"/>
    </source>
</evidence>
<keyword evidence="1 2" id="KW-0238">DNA-binding</keyword>
<dbReference type="Gene3D" id="1.10.357.10">
    <property type="entry name" value="Tetracycline Repressor, domain 2"/>
    <property type="match status" value="1"/>
</dbReference>
<dbReference type="SUPFAM" id="SSF46689">
    <property type="entry name" value="Homeodomain-like"/>
    <property type="match status" value="1"/>
</dbReference>
<reference evidence="4 5" key="1">
    <citation type="submission" date="2019-08" db="EMBL/GenBank/DDBJ databases">
        <title>In-depth cultivation of the pig gut microbiome towards novel bacterial diversity and tailored functional studies.</title>
        <authorList>
            <person name="Wylensek D."/>
            <person name="Hitch T.C.A."/>
            <person name="Clavel T."/>
        </authorList>
    </citation>
    <scope>NUCLEOTIDE SEQUENCE [LARGE SCALE GENOMIC DNA]</scope>
    <source>
        <strain evidence="4 5">Oil+RF-744-GAM-WT-6</strain>
    </source>
</reference>
<dbReference type="PROSITE" id="PS50977">
    <property type="entry name" value="HTH_TETR_2"/>
    <property type="match status" value="1"/>
</dbReference>
<gene>
    <name evidence="4" type="ORF">FYJ51_10295</name>
</gene>
<protein>
    <submittedName>
        <fullName evidence="4">TetR family transcriptional regulator</fullName>
    </submittedName>
</protein>
<dbReference type="PANTHER" id="PTHR43479:SF7">
    <property type="entry name" value="TETR-FAMILY TRANSCRIPTIONAL REGULATOR"/>
    <property type="match status" value="1"/>
</dbReference>
<dbReference type="Proteomes" id="UP000461880">
    <property type="component" value="Unassembled WGS sequence"/>
</dbReference>
<dbReference type="EMBL" id="VUMN01000027">
    <property type="protein sequence ID" value="MSS59283.1"/>
    <property type="molecule type" value="Genomic_DNA"/>
</dbReference>
<dbReference type="InterPro" id="IPR001647">
    <property type="entry name" value="HTH_TetR"/>
</dbReference>
<keyword evidence="5" id="KW-1185">Reference proteome</keyword>
<dbReference type="InterPro" id="IPR050624">
    <property type="entry name" value="HTH-type_Tx_Regulator"/>
</dbReference>
<dbReference type="InterPro" id="IPR009057">
    <property type="entry name" value="Homeodomain-like_sf"/>
</dbReference>
<dbReference type="Pfam" id="PF00440">
    <property type="entry name" value="TetR_N"/>
    <property type="match status" value="1"/>
</dbReference>
<dbReference type="RefSeq" id="WP_154505498.1">
    <property type="nucleotide sequence ID" value="NZ_JAQXPC010000045.1"/>
</dbReference>
<proteinExistence type="predicted"/>
<organism evidence="4 5">
    <name type="scientific">Stecheria intestinalis</name>
    <dbReference type="NCBI Taxonomy" id="2606630"/>
    <lineage>
        <taxon>Bacteria</taxon>
        <taxon>Bacillati</taxon>
        <taxon>Bacillota</taxon>
        <taxon>Erysipelotrichia</taxon>
        <taxon>Erysipelotrichales</taxon>
        <taxon>Erysipelotrichaceae</taxon>
        <taxon>Stecheria</taxon>
    </lineage>
</organism>
<evidence type="ECO:0000256" key="1">
    <source>
        <dbReference type="ARBA" id="ARBA00023125"/>
    </source>
</evidence>
<dbReference type="GO" id="GO:0003677">
    <property type="term" value="F:DNA binding"/>
    <property type="evidence" value="ECO:0007669"/>
    <property type="project" value="UniProtKB-UniRule"/>
</dbReference>
<evidence type="ECO:0000313" key="5">
    <source>
        <dbReference type="Proteomes" id="UP000461880"/>
    </source>
</evidence>
<feature type="DNA-binding region" description="H-T-H motif" evidence="2">
    <location>
        <begin position="29"/>
        <end position="48"/>
    </location>
</feature>
<dbReference type="AlphaFoldDB" id="A0A7X2TH01"/>
<sequence>MENRKGMMRTFLYENLRDLMLRNVFEKITIKQICDQTGVIRATFYNYFEDKYDCLNAIVYHDLVESAEQNHKDSFDDQKYLEIVLTNVDQNRSFYRVAYNVTGQNSFEDMVRANLTLVFRNYLNRQRKPGVMEKYDNDVVARYFGECLAFHVKNFVFRKDPSFGVKESKQMVVDFMAVSFQDFIQSK</sequence>
<dbReference type="PANTHER" id="PTHR43479">
    <property type="entry name" value="ACREF/ENVCD OPERON REPRESSOR-RELATED"/>
    <property type="match status" value="1"/>
</dbReference>
<comment type="caution">
    <text evidence="4">The sequence shown here is derived from an EMBL/GenBank/DDBJ whole genome shotgun (WGS) entry which is preliminary data.</text>
</comment>
<name>A0A7X2TH01_9FIRM</name>
<accession>A0A7X2TH01</accession>
<evidence type="ECO:0000313" key="4">
    <source>
        <dbReference type="EMBL" id="MSS59283.1"/>
    </source>
</evidence>
<evidence type="ECO:0000256" key="2">
    <source>
        <dbReference type="PROSITE-ProRule" id="PRU00335"/>
    </source>
</evidence>
<feature type="domain" description="HTH tetR-type" evidence="3">
    <location>
        <begin position="6"/>
        <end position="66"/>
    </location>
</feature>